<comment type="caution">
    <text evidence="2">The sequence shown here is derived from an EMBL/GenBank/DDBJ whole genome shotgun (WGS) entry which is preliminary data.</text>
</comment>
<evidence type="ECO:0000313" key="3">
    <source>
        <dbReference type="Proteomes" id="UP001159427"/>
    </source>
</evidence>
<keyword evidence="1" id="KW-0732">Signal</keyword>
<name>A0ABN8PB74_9CNID</name>
<dbReference type="EMBL" id="CALNXI010000798">
    <property type="protein sequence ID" value="CAH3140211.1"/>
    <property type="molecule type" value="Genomic_DNA"/>
</dbReference>
<keyword evidence="3" id="KW-1185">Reference proteome</keyword>
<reference evidence="2 3" key="1">
    <citation type="submission" date="2022-05" db="EMBL/GenBank/DDBJ databases">
        <authorList>
            <consortium name="Genoscope - CEA"/>
            <person name="William W."/>
        </authorList>
    </citation>
    <scope>NUCLEOTIDE SEQUENCE [LARGE SCALE GENOMIC DNA]</scope>
</reference>
<proteinExistence type="predicted"/>
<sequence>MKSVYLVFLLALLIVTVTSRRVMSRNFRSRDFLRSRIHNVRDSKRLEDPAGFLTDCDDNCFQRCWKESDRKKENLEDCNKACGC</sequence>
<dbReference type="Proteomes" id="UP001159427">
    <property type="component" value="Unassembled WGS sequence"/>
</dbReference>
<feature type="signal peptide" evidence="1">
    <location>
        <begin position="1"/>
        <end position="19"/>
    </location>
</feature>
<evidence type="ECO:0000256" key="1">
    <source>
        <dbReference type="SAM" id="SignalP"/>
    </source>
</evidence>
<accession>A0ABN8PB74</accession>
<protein>
    <submittedName>
        <fullName evidence="2">Uncharacterized protein</fullName>
    </submittedName>
</protein>
<organism evidence="2 3">
    <name type="scientific">Porites evermanni</name>
    <dbReference type="NCBI Taxonomy" id="104178"/>
    <lineage>
        <taxon>Eukaryota</taxon>
        <taxon>Metazoa</taxon>
        <taxon>Cnidaria</taxon>
        <taxon>Anthozoa</taxon>
        <taxon>Hexacorallia</taxon>
        <taxon>Scleractinia</taxon>
        <taxon>Fungiina</taxon>
        <taxon>Poritidae</taxon>
        <taxon>Porites</taxon>
    </lineage>
</organism>
<evidence type="ECO:0000313" key="2">
    <source>
        <dbReference type="EMBL" id="CAH3140211.1"/>
    </source>
</evidence>
<gene>
    <name evidence="2" type="ORF">PEVE_00041621</name>
</gene>
<feature type="chain" id="PRO_5045553054" evidence="1">
    <location>
        <begin position="20"/>
        <end position="84"/>
    </location>
</feature>